<dbReference type="AlphaFoldDB" id="A0A9E7GPW4"/>
<dbReference type="InterPro" id="IPR017853">
    <property type="entry name" value="GH"/>
</dbReference>
<dbReference type="Proteomes" id="UP001055439">
    <property type="component" value="Chromosome 7"/>
</dbReference>
<feature type="signal peptide" evidence="1">
    <location>
        <begin position="1"/>
        <end position="19"/>
    </location>
</feature>
<name>A0A9E7GPW4_9LILI</name>
<keyword evidence="3" id="KW-1185">Reference proteome</keyword>
<accession>A0A9E7GPW4</accession>
<evidence type="ECO:0000256" key="1">
    <source>
        <dbReference type="SAM" id="SignalP"/>
    </source>
</evidence>
<dbReference type="EMBL" id="CP097509">
    <property type="protein sequence ID" value="URE15138.1"/>
    <property type="molecule type" value="Genomic_DNA"/>
</dbReference>
<evidence type="ECO:0000313" key="3">
    <source>
        <dbReference type="Proteomes" id="UP001055439"/>
    </source>
</evidence>
<reference evidence="2" key="1">
    <citation type="submission" date="2022-05" db="EMBL/GenBank/DDBJ databases">
        <title>The Musa troglodytarum L. genome provides insights into the mechanism of non-climacteric behaviour and enrichment of carotenoids.</title>
        <authorList>
            <person name="Wang J."/>
        </authorList>
    </citation>
    <scope>NUCLEOTIDE SEQUENCE</scope>
    <source>
        <tissue evidence="2">Leaf</tissue>
    </source>
</reference>
<dbReference type="Gene3D" id="3.20.20.80">
    <property type="entry name" value="Glycosidases"/>
    <property type="match status" value="1"/>
</dbReference>
<proteinExistence type="predicted"/>
<organism evidence="2 3">
    <name type="scientific">Musa troglodytarum</name>
    <name type="common">fe'i banana</name>
    <dbReference type="NCBI Taxonomy" id="320322"/>
    <lineage>
        <taxon>Eukaryota</taxon>
        <taxon>Viridiplantae</taxon>
        <taxon>Streptophyta</taxon>
        <taxon>Embryophyta</taxon>
        <taxon>Tracheophyta</taxon>
        <taxon>Spermatophyta</taxon>
        <taxon>Magnoliopsida</taxon>
        <taxon>Liliopsida</taxon>
        <taxon>Zingiberales</taxon>
        <taxon>Musaceae</taxon>
        <taxon>Musa</taxon>
    </lineage>
</organism>
<keyword evidence="1" id="KW-0732">Signal</keyword>
<sequence>MKPLLLAFVFLVALSLTTAQSQILFQGFNWESWRKQGGWYNFLRSQVPDIARARVTHVWLPPPSHSVSEQAVYDELGSHGWSRSGGDRLELAQLLPSS</sequence>
<dbReference type="OrthoDB" id="785366at2759"/>
<evidence type="ECO:0000313" key="2">
    <source>
        <dbReference type="EMBL" id="URE15138.1"/>
    </source>
</evidence>
<dbReference type="SUPFAM" id="SSF51445">
    <property type="entry name" value="(Trans)glycosidases"/>
    <property type="match status" value="1"/>
</dbReference>
<feature type="chain" id="PRO_5039513698" evidence="1">
    <location>
        <begin position="20"/>
        <end position="98"/>
    </location>
</feature>
<protein>
    <submittedName>
        <fullName evidence="2">Uncharacterized protein</fullName>
    </submittedName>
</protein>
<gene>
    <name evidence="2" type="ORF">MUK42_04954</name>
</gene>